<reference evidence="1 2" key="1">
    <citation type="journal article" date="2016" name="Nat. Commun.">
        <title>Thousands of microbial genomes shed light on interconnected biogeochemical processes in an aquifer system.</title>
        <authorList>
            <person name="Anantharaman K."/>
            <person name="Brown C.T."/>
            <person name="Hug L.A."/>
            <person name="Sharon I."/>
            <person name="Castelle C.J."/>
            <person name="Probst A.J."/>
            <person name="Thomas B.C."/>
            <person name="Singh A."/>
            <person name="Wilkins M.J."/>
            <person name="Karaoz U."/>
            <person name="Brodie E.L."/>
            <person name="Williams K.H."/>
            <person name="Hubbard S.S."/>
            <person name="Banfield J.F."/>
        </authorList>
    </citation>
    <scope>NUCLEOTIDE SEQUENCE [LARGE SCALE GENOMIC DNA]</scope>
</reference>
<dbReference type="AlphaFoldDB" id="A0A1F6ARW3"/>
<evidence type="ECO:0000313" key="2">
    <source>
        <dbReference type="Proteomes" id="UP000176609"/>
    </source>
</evidence>
<dbReference type="EMBL" id="MFJR01000002">
    <property type="protein sequence ID" value="OGG27411.1"/>
    <property type="molecule type" value="Genomic_DNA"/>
</dbReference>
<proteinExistence type="predicted"/>
<dbReference type="SUPFAM" id="SSF109604">
    <property type="entry name" value="HD-domain/PDEase-like"/>
    <property type="match status" value="1"/>
</dbReference>
<sequence length="302" mass="34407">MFRIEQPEIFGFNSQEQVTARSLIDRVSLYIQNCPEVFSSKNTSLALLTKIKNTGIFSRLDEIEARREHFPLSHAMMVTYFTANVSRQINALSLDRLGCFIVDEPLLVTSALLHDIGKVINDEDIERLGLKGIDLKPYTACFPLTASSTLIESNDILKTIALILSFGEDYSPFAKTTAHSIYHLVYEKDIPFERLLLMLADFSVVNRDPTVDSQMWPRAGIVSSLVERVDLVMSRYPGAKEEYLKFYFILEAIKSNLERAGVRFPPYTDEPDFELDREKIHFAAFNKLLNILSVQRISIPQA</sequence>
<evidence type="ECO:0000313" key="1">
    <source>
        <dbReference type="EMBL" id="OGG27411.1"/>
    </source>
</evidence>
<evidence type="ECO:0008006" key="3">
    <source>
        <dbReference type="Google" id="ProtNLM"/>
    </source>
</evidence>
<organism evidence="1 2">
    <name type="scientific">Candidatus Gottesmanbacteria bacterium RIFCSPLOWO2_01_FULL_39_12b</name>
    <dbReference type="NCBI Taxonomy" id="1798388"/>
    <lineage>
        <taxon>Bacteria</taxon>
        <taxon>Candidatus Gottesmaniibacteriota</taxon>
    </lineage>
</organism>
<dbReference type="Proteomes" id="UP000176609">
    <property type="component" value="Unassembled WGS sequence"/>
</dbReference>
<name>A0A1F6ARW3_9BACT</name>
<protein>
    <recommendedName>
        <fullName evidence="3">HD/PDEase domain-containing protein</fullName>
    </recommendedName>
</protein>
<accession>A0A1F6ARW3</accession>
<dbReference type="CDD" id="cd00077">
    <property type="entry name" value="HDc"/>
    <property type="match status" value="1"/>
</dbReference>
<comment type="caution">
    <text evidence="1">The sequence shown here is derived from an EMBL/GenBank/DDBJ whole genome shotgun (WGS) entry which is preliminary data.</text>
</comment>
<dbReference type="InterPro" id="IPR003607">
    <property type="entry name" value="HD/PDEase_dom"/>
</dbReference>
<gene>
    <name evidence="1" type="ORF">A2960_06455</name>
</gene>